<dbReference type="InterPro" id="IPR001173">
    <property type="entry name" value="Glyco_trans_2-like"/>
</dbReference>
<dbReference type="EMBL" id="CP114014">
    <property type="protein sequence ID" value="XAY07244.1"/>
    <property type="molecule type" value="Genomic_DNA"/>
</dbReference>
<organism evidence="2">
    <name type="scientific">Paraconexibacter sp. AEG42_29</name>
    <dbReference type="NCBI Taxonomy" id="2997339"/>
    <lineage>
        <taxon>Bacteria</taxon>
        <taxon>Bacillati</taxon>
        <taxon>Actinomycetota</taxon>
        <taxon>Thermoleophilia</taxon>
        <taxon>Solirubrobacterales</taxon>
        <taxon>Paraconexibacteraceae</taxon>
        <taxon>Paraconexibacter</taxon>
    </lineage>
</organism>
<dbReference type="SUPFAM" id="SSF53448">
    <property type="entry name" value="Nucleotide-diphospho-sugar transferases"/>
    <property type="match status" value="1"/>
</dbReference>
<dbReference type="InterPro" id="IPR050834">
    <property type="entry name" value="Glycosyltransf_2"/>
</dbReference>
<evidence type="ECO:0000259" key="1">
    <source>
        <dbReference type="Pfam" id="PF00535"/>
    </source>
</evidence>
<proteinExistence type="predicted"/>
<dbReference type="KEGG" id="parq:DSM112329_04125"/>
<accession>A0AAU7B014</accession>
<dbReference type="PANTHER" id="PTHR43685">
    <property type="entry name" value="GLYCOSYLTRANSFERASE"/>
    <property type="match status" value="1"/>
</dbReference>
<sequence length="313" mass="32643">MPLVSVLIPTYNGERFLAAALDSALAQTHRELEVLVGDDCSTDGTRALADAYAARDPRVRVLPPLGANVGAPQNQVRLHEAALGPFVKPLLQDDLLAADCVATLLAPLLADERTVLATSKRRLIDAAGDALPDQPWTAALTQADAVLDGTSLGDAMLGGTANLVGEVTTALYRAGVVAPADLWHLGGREYRANGDIALWLKLLTGRQAFYCPRELSAFRQHAAQSSQSERVIVAGCIEWATLGLAARELGYLAAPGQELAALVRAAQVAGGGLQAATGHPDLLDELTTSLRPLLQRAGALQAAPPAAPAPAAR</sequence>
<dbReference type="RefSeq" id="WP_354698445.1">
    <property type="nucleotide sequence ID" value="NZ_CP114014.1"/>
</dbReference>
<dbReference type="InterPro" id="IPR029044">
    <property type="entry name" value="Nucleotide-diphossugar_trans"/>
</dbReference>
<feature type="domain" description="Glycosyltransferase 2-like" evidence="1">
    <location>
        <begin position="5"/>
        <end position="117"/>
    </location>
</feature>
<dbReference type="AlphaFoldDB" id="A0AAU7B014"/>
<protein>
    <recommendedName>
        <fullName evidence="1">Glycosyltransferase 2-like domain-containing protein</fullName>
    </recommendedName>
</protein>
<gene>
    <name evidence="2" type="ORF">DSM112329_04125</name>
</gene>
<dbReference type="PANTHER" id="PTHR43685:SF11">
    <property type="entry name" value="GLYCOSYLTRANSFERASE TAGX-RELATED"/>
    <property type="match status" value="1"/>
</dbReference>
<evidence type="ECO:0000313" key="2">
    <source>
        <dbReference type="EMBL" id="XAY07244.1"/>
    </source>
</evidence>
<dbReference type="Pfam" id="PF00535">
    <property type="entry name" value="Glycos_transf_2"/>
    <property type="match status" value="1"/>
</dbReference>
<dbReference type="Gene3D" id="3.90.550.10">
    <property type="entry name" value="Spore Coat Polysaccharide Biosynthesis Protein SpsA, Chain A"/>
    <property type="match status" value="1"/>
</dbReference>
<reference evidence="2" key="1">
    <citation type="submission" date="2022-12" db="EMBL/GenBank/DDBJ databases">
        <title>Paraconexibacter alkalitolerans sp. nov. and Baekduia alba sp. nov., isolated from soil and emended description of the genera Paraconexibacter (Chun et al., 2020) and Baekduia (An et al., 2020).</title>
        <authorList>
            <person name="Vieira S."/>
            <person name="Huber K.J."/>
            <person name="Geppert A."/>
            <person name="Wolf J."/>
            <person name="Neumann-Schaal M."/>
            <person name="Muesken M."/>
            <person name="Overmann J."/>
        </authorList>
    </citation>
    <scope>NUCLEOTIDE SEQUENCE</scope>
    <source>
        <strain evidence="2">AEG42_29</strain>
    </source>
</reference>
<name>A0AAU7B014_9ACTN</name>